<protein>
    <submittedName>
        <fullName evidence="3">Uncharacterized protein</fullName>
    </submittedName>
</protein>
<dbReference type="AlphaFoldDB" id="A0A9P4XZJ8"/>
<name>A0A9P4XZJ8_CRYP1</name>
<dbReference type="PANTHER" id="PTHR42088">
    <property type="entry name" value="YALI0F10131P"/>
    <property type="match status" value="1"/>
</dbReference>
<proteinExistence type="predicted"/>
<feature type="compositionally biased region" description="Basic and acidic residues" evidence="1">
    <location>
        <begin position="109"/>
        <end position="118"/>
    </location>
</feature>
<feature type="compositionally biased region" description="Polar residues" evidence="1">
    <location>
        <begin position="146"/>
        <end position="155"/>
    </location>
</feature>
<dbReference type="Proteomes" id="UP000803844">
    <property type="component" value="Unassembled WGS sequence"/>
</dbReference>
<feature type="region of interest" description="Disordered" evidence="1">
    <location>
        <begin position="109"/>
        <end position="189"/>
    </location>
</feature>
<reference evidence="3" key="1">
    <citation type="journal article" date="2020" name="Phytopathology">
        <title>Genome sequence of the chestnut blight fungus Cryphonectria parasitica EP155: A fundamental resource for an archetypical invasive plant pathogen.</title>
        <authorList>
            <person name="Crouch J.A."/>
            <person name="Dawe A."/>
            <person name="Aerts A."/>
            <person name="Barry K."/>
            <person name="Churchill A.C.L."/>
            <person name="Grimwood J."/>
            <person name="Hillman B."/>
            <person name="Milgroom M.G."/>
            <person name="Pangilinan J."/>
            <person name="Smith M."/>
            <person name="Salamov A."/>
            <person name="Schmutz J."/>
            <person name="Yadav J."/>
            <person name="Grigoriev I.V."/>
            <person name="Nuss D."/>
        </authorList>
    </citation>
    <scope>NUCLEOTIDE SEQUENCE</scope>
    <source>
        <strain evidence="3">EP155</strain>
    </source>
</reference>
<organism evidence="3 4">
    <name type="scientific">Cryphonectria parasitica (strain ATCC 38755 / EP155)</name>
    <dbReference type="NCBI Taxonomy" id="660469"/>
    <lineage>
        <taxon>Eukaryota</taxon>
        <taxon>Fungi</taxon>
        <taxon>Dikarya</taxon>
        <taxon>Ascomycota</taxon>
        <taxon>Pezizomycotina</taxon>
        <taxon>Sordariomycetes</taxon>
        <taxon>Sordariomycetidae</taxon>
        <taxon>Diaporthales</taxon>
        <taxon>Cryphonectriaceae</taxon>
        <taxon>Cryphonectria-Endothia species complex</taxon>
        <taxon>Cryphonectria</taxon>
    </lineage>
</organism>
<dbReference type="RefSeq" id="XP_040774864.1">
    <property type="nucleotide sequence ID" value="XM_040923634.1"/>
</dbReference>
<evidence type="ECO:0000256" key="2">
    <source>
        <dbReference type="SAM" id="Phobius"/>
    </source>
</evidence>
<keyword evidence="2" id="KW-1133">Transmembrane helix</keyword>
<dbReference type="GeneID" id="63840763"/>
<evidence type="ECO:0000256" key="1">
    <source>
        <dbReference type="SAM" id="MobiDB-lite"/>
    </source>
</evidence>
<dbReference type="PANTHER" id="PTHR42088:SF1">
    <property type="entry name" value="YALI0F10131P"/>
    <property type="match status" value="1"/>
</dbReference>
<feature type="transmembrane region" description="Helical" evidence="2">
    <location>
        <begin position="77"/>
        <end position="98"/>
    </location>
</feature>
<comment type="caution">
    <text evidence="3">The sequence shown here is derived from an EMBL/GenBank/DDBJ whole genome shotgun (WGS) entry which is preliminary data.</text>
</comment>
<keyword evidence="2" id="KW-0812">Transmembrane</keyword>
<dbReference type="OrthoDB" id="5125452at2759"/>
<dbReference type="EMBL" id="MU032349">
    <property type="protein sequence ID" value="KAF3763903.1"/>
    <property type="molecule type" value="Genomic_DNA"/>
</dbReference>
<accession>A0A9P4XZJ8</accession>
<keyword evidence="4" id="KW-1185">Reference proteome</keyword>
<evidence type="ECO:0000313" key="3">
    <source>
        <dbReference type="EMBL" id="KAF3763903.1"/>
    </source>
</evidence>
<evidence type="ECO:0000313" key="4">
    <source>
        <dbReference type="Proteomes" id="UP000803844"/>
    </source>
</evidence>
<gene>
    <name evidence="3" type="ORF">M406DRAFT_357287</name>
</gene>
<keyword evidence="2" id="KW-0472">Membrane</keyword>
<sequence>MERTHPRDMQSMAVRAAIKKTRDAAAAMHTTAASSRSTHSLLTRGVRIARSLLTTRCVQTESLNTCEKPAASSGTVLGIIIASGIVGFFLVLAILYWLHRRGKKRDANEFANDPHELSDYGLDDAPVTKKGGKRGDGLSAPDLQQHRLSAQQLMEAQNPFGTGAELADSDRVESKGSPPRYPGDAHVKA</sequence>